<evidence type="ECO:0000256" key="6">
    <source>
        <dbReference type="ARBA" id="ARBA00023014"/>
    </source>
</evidence>
<name>A0A3B0ZT64_9ZZZZ</name>
<dbReference type="EMBL" id="UOFQ01000205">
    <property type="protein sequence ID" value="VAW90537.1"/>
    <property type="molecule type" value="Genomic_DNA"/>
</dbReference>
<dbReference type="PANTHER" id="PTHR30176">
    <property type="entry name" value="FERREDOXIN-TYPE PROTEIN NAPH"/>
    <property type="match status" value="1"/>
</dbReference>
<evidence type="ECO:0000256" key="4">
    <source>
        <dbReference type="ARBA" id="ARBA00022982"/>
    </source>
</evidence>
<feature type="transmembrane region" description="Helical" evidence="7">
    <location>
        <begin position="189"/>
        <end position="209"/>
    </location>
</feature>
<evidence type="ECO:0000259" key="9">
    <source>
        <dbReference type="Pfam" id="PF13746"/>
    </source>
</evidence>
<feature type="domain" description="4Fe-4S ferredoxin-type" evidence="9">
    <location>
        <begin position="237"/>
        <end position="285"/>
    </location>
</feature>
<accession>A0A3B0ZT64</accession>
<protein>
    <submittedName>
        <fullName evidence="10">Type cbb3 cytochrome oxidase biogenesis protein CcoG, involved in Cu oxidation</fullName>
    </submittedName>
</protein>
<keyword evidence="6" id="KW-0411">Iron-sulfur</keyword>
<dbReference type="GO" id="GO:0046872">
    <property type="term" value="F:metal ion binding"/>
    <property type="evidence" value="ECO:0007669"/>
    <property type="project" value="UniProtKB-KW"/>
</dbReference>
<reference evidence="10" key="1">
    <citation type="submission" date="2018-06" db="EMBL/GenBank/DDBJ databases">
        <authorList>
            <person name="Zhirakovskaya E."/>
        </authorList>
    </citation>
    <scope>NUCLEOTIDE SEQUENCE</scope>
</reference>
<feature type="transmembrane region" description="Helical" evidence="7">
    <location>
        <begin position="143"/>
        <end position="165"/>
    </location>
</feature>
<feature type="domain" description="4Fe-4S ferredoxin-type" evidence="8">
    <location>
        <begin position="75"/>
        <end position="119"/>
    </location>
</feature>
<evidence type="ECO:0000256" key="7">
    <source>
        <dbReference type="SAM" id="Phobius"/>
    </source>
</evidence>
<dbReference type="PANTHER" id="PTHR30176:SF3">
    <property type="entry name" value="FERREDOXIN-TYPE PROTEIN NAPH"/>
    <property type="match status" value="1"/>
</dbReference>
<dbReference type="GO" id="GO:0051539">
    <property type="term" value="F:4 iron, 4 sulfur cluster binding"/>
    <property type="evidence" value="ECO:0007669"/>
    <property type="project" value="UniProtKB-KW"/>
</dbReference>
<keyword evidence="3" id="KW-0479">Metal-binding</keyword>
<dbReference type="AlphaFoldDB" id="A0A3B0ZT64"/>
<dbReference type="InterPro" id="IPR051684">
    <property type="entry name" value="Electron_Trans/Redox"/>
</dbReference>
<evidence type="ECO:0000256" key="5">
    <source>
        <dbReference type="ARBA" id="ARBA00023004"/>
    </source>
</evidence>
<keyword evidence="5" id="KW-0408">Iron</keyword>
<evidence type="ECO:0000256" key="2">
    <source>
        <dbReference type="ARBA" id="ARBA00022485"/>
    </source>
</evidence>
<evidence type="ECO:0000313" key="10">
    <source>
        <dbReference type="EMBL" id="VAW90537.1"/>
    </source>
</evidence>
<dbReference type="Pfam" id="PF13746">
    <property type="entry name" value="Fer4_18"/>
    <property type="match status" value="1"/>
</dbReference>
<keyword evidence="7" id="KW-1133">Transmembrane helix</keyword>
<evidence type="ECO:0000256" key="3">
    <source>
        <dbReference type="ARBA" id="ARBA00022723"/>
    </source>
</evidence>
<keyword evidence="1" id="KW-0813">Transport</keyword>
<gene>
    <name evidence="10" type="ORF">MNBD_GAMMA17-384</name>
</gene>
<dbReference type="SUPFAM" id="SSF54862">
    <property type="entry name" value="4Fe-4S ferredoxins"/>
    <property type="match status" value="1"/>
</dbReference>
<dbReference type="Pfam" id="PF12801">
    <property type="entry name" value="Fer4_5"/>
    <property type="match status" value="1"/>
</dbReference>
<feature type="transmembrane region" description="Helical" evidence="7">
    <location>
        <begin position="314"/>
        <end position="333"/>
    </location>
</feature>
<keyword evidence="7" id="KW-0812">Transmembrane</keyword>
<proteinExistence type="predicted"/>
<keyword evidence="2" id="KW-0004">4Fe-4S</keyword>
<evidence type="ECO:0000256" key="1">
    <source>
        <dbReference type="ARBA" id="ARBA00022448"/>
    </source>
</evidence>
<feature type="transmembrane region" description="Helical" evidence="7">
    <location>
        <begin position="64"/>
        <end position="88"/>
    </location>
</feature>
<sequence>MSANEALSKIPVVSTGPKQVIPQQGLYWKNRLVRYGFIALLILIPILGIFRIDVSSGFVILGRQIWFADFFLVFGFWLTAACLLVVMYSMLGTVFCGWACPQNTFSTWANSVTEKHLGKRAVVDWNNEMSARIANAKNRWGNWALLSIKMLLVSMALALIPMLYFNSPGAVWSFVTFQEDERLAGSLHWIYTVFVFIALVNLAVIRHYMCRYMCIYRMWQYLFKTRDTLHVEYDESRASECEKCNYCVTSCMVSIDPRQTKTFDSCTNCGECISACNTLHEKKDSVGLLSLKFGKRKNRTTADTVKMTSGKQRVILISPIFLLGLSLFIWGLWSYQPYQLTVYRAEILHGQQVLNYRVNIANKIYDKKSLTIEVEGLPESMYSLETTGVTFESAGRQDVNLKLSDALPKGLITFIVRVTAEDGWTAHYRVQHLVDRG</sequence>
<dbReference type="InterPro" id="IPR017896">
    <property type="entry name" value="4Fe4S_Fe-S-bd"/>
</dbReference>
<organism evidence="10">
    <name type="scientific">hydrothermal vent metagenome</name>
    <dbReference type="NCBI Taxonomy" id="652676"/>
    <lineage>
        <taxon>unclassified sequences</taxon>
        <taxon>metagenomes</taxon>
        <taxon>ecological metagenomes</taxon>
    </lineage>
</organism>
<keyword evidence="4" id="KW-0249">Electron transport</keyword>
<feature type="transmembrane region" description="Helical" evidence="7">
    <location>
        <begin position="32"/>
        <end position="52"/>
    </location>
</feature>
<keyword evidence="7" id="KW-0472">Membrane</keyword>
<dbReference type="GO" id="GO:0005886">
    <property type="term" value="C:plasma membrane"/>
    <property type="evidence" value="ECO:0007669"/>
    <property type="project" value="TreeGrafter"/>
</dbReference>
<evidence type="ECO:0000259" key="8">
    <source>
        <dbReference type="Pfam" id="PF12801"/>
    </source>
</evidence>